<sequence length="221" mass="26307">MKWINEFLKSKIPFYIYKLRKNDSIVYTEEHNNTSIIILYGIAYILKTFTNKESITLAILESGNIIHNYKPSTNYYYKIIAITNIFLLSFQLKDILNLKNYSNHQTFSKFIKLYNKTEKRYEMMHSVLAHKYIKNRLIQLILNLSQNFGIIKEKQIIIPYYISQINISIITGSNRTNINKILKTFYFDKYIEYSKNKHICIKEPIKLIVSVHLNKTKNQAL</sequence>
<organism evidence="5">
    <name type="scientific">Dicranema revolutum</name>
    <dbReference type="NCBI Taxonomy" id="239144"/>
    <lineage>
        <taxon>Eukaryota</taxon>
        <taxon>Rhodophyta</taxon>
        <taxon>Florideophyceae</taxon>
        <taxon>Rhodymeniophycidae</taxon>
        <taxon>Gigartinales</taxon>
        <taxon>Dicranemataceae</taxon>
        <taxon>Dicranema</taxon>
    </lineage>
</organism>
<keyword evidence="5" id="KW-0934">Plastid</keyword>
<protein>
    <submittedName>
        <fullName evidence="5">Global nitrogen transcriptional regulator</fullName>
    </submittedName>
</protein>
<evidence type="ECO:0000313" key="5">
    <source>
        <dbReference type="EMBL" id="QCI06167.1"/>
    </source>
</evidence>
<dbReference type="InterPro" id="IPR012318">
    <property type="entry name" value="HTH_CRP"/>
</dbReference>
<dbReference type="InterPro" id="IPR036390">
    <property type="entry name" value="WH_DNA-bd_sf"/>
</dbReference>
<feature type="domain" description="HTH crp-type" evidence="4">
    <location>
        <begin position="131"/>
        <end position="205"/>
    </location>
</feature>
<dbReference type="EMBL" id="MK814651">
    <property type="protein sequence ID" value="QCI06167.1"/>
    <property type="molecule type" value="Genomic_DNA"/>
</dbReference>
<name>A0A4D6WR97_9FLOR</name>
<evidence type="ECO:0000256" key="2">
    <source>
        <dbReference type="ARBA" id="ARBA00023125"/>
    </source>
</evidence>
<gene>
    <name evidence="5" type="primary">ntcA</name>
</gene>
<keyword evidence="2" id="KW-0238">DNA-binding</keyword>
<dbReference type="SUPFAM" id="SSF46785">
    <property type="entry name" value="Winged helix' DNA-binding domain"/>
    <property type="match status" value="1"/>
</dbReference>
<dbReference type="PROSITE" id="PS51063">
    <property type="entry name" value="HTH_CRP_2"/>
    <property type="match status" value="1"/>
</dbReference>
<dbReference type="Gene3D" id="2.60.120.10">
    <property type="entry name" value="Jelly Rolls"/>
    <property type="match status" value="1"/>
</dbReference>
<keyword evidence="3" id="KW-0804">Transcription</keyword>
<reference evidence="5" key="1">
    <citation type="journal article" date="2019" name="Mol. Phylogenet. Evol.">
        <title>Morphological evolution and classification of the red algal order Ceramiales inferred using plastid phylogenomics.</title>
        <authorList>
            <person name="Diaz-Tapia P."/>
            <person name="Pasella M.M."/>
            <person name="Verbruggen H."/>
            <person name="Maggs C.A."/>
        </authorList>
    </citation>
    <scope>NUCLEOTIDE SEQUENCE</scope>
    <source>
        <strain evidence="5">VRM320</strain>
    </source>
</reference>
<dbReference type="Gene3D" id="1.10.10.10">
    <property type="entry name" value="Winged helix-like DNA-binding domain superfamily/Winged helix DNA-binding domain"/>
    <property type="match status" value="1"/>
</dbReference>
<dbReference type="InterPro" id="IPR036388">
    <property type="entry name" value="WH-like_DNA-bd_sf"/>
</dbReference>
<dbReference type="InterPro" id="IPR014710">
    <property type="entry name" value="RmlC-like_jellyroll"/>
</dbReference>
<dbReference type="AlphaFoldDB" id="A0A4D6WR97"/>
<reference evidence="5" key="2">
    <citation type="submission" date="2019-04" db="EMBL/GenBank/DDBJ databases">
        <authorList>
            <person name="Pasella M."/>
        </authorList>
    </citation>
    <scope>NUCLEOTIDE SEQUENCE</scope>
    <source>
        <strain evidence="5">VRM320</strain>
    </source>
</reference>
<dbReference type="GO" id="GO:0006355">
    <property type="term" value="P:regulation of DNA-templated transcription"/>
    <property type="evidence" value="ECO:0007669"/>
    <property type="project" value="InterPro"/>
</dbReference>
<accession>A0A4D6WR97</accession>
<proteinExistence type="predicted"/>
<evidence type="ECO:0000256" key="3">
    <source>
        <dbReference type="ARBA" id="ARBA00023163"/>
    </source>
</evidence>
<evidence type="ECO:0000256" key="1">
    <source>
        <dbReference type="ARBA" id="ARBA00023015"/>
    </source>
</evidence>
<dbReference type="InterPro" id="IPR018490">
    <property type="entry name" value="cNMP-bd_dom_sf"/>
</dbReference>
<dbReference type="SUPFAM" id="SSF51206">
    <property type="entry name" value="cAMP-binding domain-like"/>
    <property type="match status" value="1"/>
</dbReference>
<geneLocation type="plastid" evidence="5"/>
<keyword evidence="1" id="KW-0805">Transcription regulation</keyword>
<evidence type="ECO:0000259" key="4">
    <source>
        <dbReference type="PROSITE" id="PS51063"/>
    </source>
</evidence>
<dbReference type="GO" id="GO:0003677">
    <property type="term" value="F:DNA binding"/>
    <property type="evidence" value="ECO:0007669"/>
    <property type="project" value="UniProtKB-KW"/>
</dbReference>